<comment type="similarity">
    <text evidence="2">Belongs to the TonB family.</text>
</comment>
<keyword evidence="3" id="KW-0813">Transport</keyword>
<feature type="compositionally biased region" description="Polar residues" evidence="10">
    <location>
        <begin position="80"/>
        <end position="100"/>
    </location>
</feature>
<protein>
    <submittedName>
        <fullName evidence="12">Outer membrane transport energization protein TonB</fullName>
    </submittedName>
</protein>
<organism evidence="12 13">
    <name type="scientific">Enterovirga rhinocerotis</name>
    <dbReference type="NCBI Taxonomy" id="1339210"/>
    <lineage>
        <taxon>Bacteria</taxon>
        <taxon>Pseudomonadati</taxon>
        <taxon>Pseudomonadota</taxon>
        <taxon>Alphaproteobacteria</taxon>
        <taxon>Hyphomicrobiales</taxon>
        <taxon>Methylobacteriaceae</taxon>
        <taxon>Enterovirga</taxon>
    </lineage>
</organism>
<comment type="subcellular location">
    <subcellularLocation>
        <location evidence="1">Cell inner membrane</location>
        <topology evidence="1">Single-pass membrane protein</topology>
        <orientation evidence="1">Periplasmic side</orientation>
    </subcellularLocation>
</comment>
<dbReference type="OrthoDB" id="8441653at2"/>
<dbReference type="InterPro" id="IPR037682">
    <property type="entry name" value="TonB_C"/>
</dbReference>
<evidence type="ECO:0000256" key="9">
    <source>
        <dbReference type="ARBA" id="ARBA00023136"/>
    </source>
</evidence>
<evidence type="ECO:0000313" key="12">
    <source>
        <dbReference type="EMBL" id="TDR87320.1"/>
    </source>
</evidence>
<evidence type="ECO:0000256" key="6">
    <source>
        <dbReference type="ARBA" id="ARBA00022692"/>
    </source>
</evidence>
<dbReference type="Proteomes" id="UP000295122">
    <property type="component" value="Unassembled WGS sequence"/>
</dbReference>
<keyword evidence="8" id="KW-1133">Transmembrane helix</keyword>
<gene>
    <name evidence="12" type="ORF">EV668_4401</name>
</gene>
<name>A0A4R7BP35_9HYPH</name>
<evidence type="ECO:0000256" key="7">
    <source>
        <dbReference type="ARBA" id="ARBA00022927"/>
    </source>
</evidence>
<keyword evidence="7" id="KW-0653">Protein transport</keyword>
<feature type="compositionally biased region" description="Basic and acidic residues" evidence="10">
    <location>
        <begin position="109"/>
        <end position="123"/>
    </location>
</feature>
<feature type="region of interest" description="Disordered" evidence="10">
    <location>
        <begin position="61"/>
        <end position="174"/>
    </location>
</feature>
<evidence type="ECO:0000256" key="2">
    <source>
        <dbReference type="ARBA" id="ARBA00006555"/>
    </source>
</evidence>
<evidence type="ECO:0000256" key="3">
    <source>
        <dbReference type="ARBA" id="ARBA00022448"/>
    </source>
</evidence>
<evidence type="ECO:0000313" key="13">
    <source>
        <dbReference type="Proteomes" id="UP000295122"/>
    </source>
</evidence>
<feature type="compositionally biased region" description="Polar residues" evidence="10">
    <location>
        <begin position="162"/>
        <end position="174"/>
    </location>
</feature>
<proteinExistence type="inferred from homology"/>
<dbReference type="GO" id="GO:0098797">
    <property type="term" value="C:plasma membrane protein complex"/>
    <property type="evidence" value="ECO:0007669"/>
    <property type="project" value="TreeGrafter"/>
</dbReference>
<dbReference type="GO" id="GO:0055085">
    <property type="term" value="P:transmembrane transport"/>
    <property type="evidence" value="ECO:0007669"/>
    <property type="project" value="InterPro"/>
</dbReference>
<evidence type="ECO:0000256" key="4">
    <source>
        <dbReference type="ARBA" id="ARBA00022475"/>
    </source>
</evidence>
<evidence type="ECO:0000259" key="11">
    <source>
        <dbReference type="PROSITE" id="PS52015"/>
    </source>
</evidence>
<feature type="domain" description="TonB C-terminal" evidence="11">
    <location>
        <begin position="177"/>
        <end position="268"/>
    </location>
</feature>
<dbReference type="NCBIfam" id="TIGR01352">
    <property type="entry name" value="tonB_Cterm"/>
    <property type="match status" value="1"/>
</dbReference>
<dbReference type="GO" id="GO:0031992">
    <property type="term" value="F:energy transducer activity"/>
    <property type="evidence" value="ECO:0007669"/>
    <property type="project" value="TreeGrafter"/>
</dbReference>
<feature type="compositionally biased region" description="Polar residues" evidence="10">
    <location>
        <begin position="131"/>
        <end position="140"/>
    </location>
</feature>
<keyword evidence="6" id="KW-0812">Transmembrane</keyword>
<keyword evidence="4" id="KW-1003">Cell membrane</keyword>
<sequence length="268" mass="28385">MAEPSTAYNRRRSRTAVLWAGAFLLALGIHAAAIAAAVRDMNSVEADDEDGAPAIEIGIELTSTRNDQTDLPPGPESEASEASTAQVEQTAVTEKTNLPQDTPVESDDPDRVVTTDTPEKPKEEEEPTPTARPSTASQESVAAEATAPPTIDKASEAPKSTAPVQGTGSSTSRVVATWHRRLSRHLDRNKRYPGGAKHSLQEVTVSFTIDRTGKLITSSVVKSSGEAAFDEAALAMLRRADPLPAPPPVMADEGLTFTLPVHFKGARG</sequence>
<dbReference type="PROSITE" id="PS52015">
    <property type="entry name" value="TONB_CTD"/>
    <property type="match status" value="1"/>
</dbReference>
<dbReference type="PANTHER" id="PTHR33446:SF2">
    <property type="entry name" value="PROTEIN TONB"/>
    <property type="match status" value="1"/>
</dbReference>
<dbReference type="GO" id="GO:0015031">
    <property type="term" value="P:protein transport"/>
    <property type="evidence" value="ECO:0007669"/>
    <property type="project" value="UniProtKB-KW"/>
</dbReference>
<accession>A0A4R7BP35</accession>
<keyword evidence="9" id="KW-0472">Membrane</keyword>
<comment type="caution">
    <text evidence="12">The sequence shown here is derived from an EMBL/GenBank/DDBJ whole genome shotgun (WGS) entry which is preliminary data.</text>
</comment>
<keyword evidence="5" id="KW-0997">Cell inner membrane</keyword>
<dbReference type="EMBL" id="SNZR01000016">
    <property type="protein sequence ID" value="TDR87320.1"/>
    <property type="molecule type" value="Genomic_DNA"/>
</dbReference>
<dbReference type="AlphaFoldDB" id="A0A4R7BP35"/>
<evidence type="ECO:0000256" key="8">
    <source>
        <dbReference type="ARBA" id="ARBA00022989"/>
    </source>
</evidence>
<evidence type="ECO:0000256" key="10">
    <source>
        <dbReference type="SAM" id="MobiDB-lite"/>
    </source>
</evidence>
<dbReference type="InterPro" id="IPR051045">
    <property type="entry name" value="TonB-dependent_transducer"/>
</dbReference>
<evidence type="ECO:0000256" key="5">
    <source>
        <dbReference type="ARBA" id="ARBA00022519"/>
    </source>
</evidence>
<dbReference type="PANTHER" id="PTHR33446">
    <property type="entry name" value="PROTEIN TONB-RELATED"/>
    <property type="match status" value="1"/>
</dbReference>
<dbReference type="Gene3D" id="3.30.1150.10">
    <property type="match status" value="1"/>
</dbReference>
<dbReference type="InterPro" id="IPR006260">
    <property type="entry name" value="TonB/TolA_C"/>
</dbReference>
<reference evidence="12 13" key="1">
    <citation type="submission" date="2019-03" db="EMBL/GenBank/DDBJ databases">
        <title>Genomic Encyclopedia of Type Strains, Phase IV (KMG-IV): sequencing the most valuable type-strain genomes for metagenomic binning, comparative biology and taxonomic classification.</title>
        <authorList>
            <person name="Goeker M."/>
        </authorList>
    </citation>
    <scope>NUCLEOTIDE SEQUENCE [LARGE SCALE GENOMIC DNA]</scope>
    <source>
        <strain evidence="12 13">DSM 25903</strain>
    </source>
</reference>
<dbReference type="RefSeq" id="WP_133774147.1">
    <property type="nucleotide sequence ID" value="NZ_SNZR01000016.1"/>
</dbReference>
<dbReference type="SUPFAM" id="SSF74653">
    <property type="entry name" value="TolA/TonB C-terminal domain"/>
    <property type="match status" value="1"/>
</dbReference>
<dbReference type="Pfam" id="PF13103">
    <property type="entry name" value="TonB_2"/>
    <property type="match status" value="1"/>
</dbReference>
<keyword evidence="13" id="KW-1185">Reference proteome</keyword>
<evidence type="ECO:0000256" key="1">
    <source>
        <dbReference type="ARBA" id="ARBA00004383"/>
    </source>
</evidence>